<comment type="caution">
    <text evidence="1">The sequence shown here is derived from an EMBL/GenBank/DDBJ whole genome shotgun (WGS) entry which is preliminary data.</text>
</comment>
<sequence length="384" mass="44614">MAKILMSAENFAFGPISKLVTVAEALIENGHELIFVGYGTAYQLGSKLKCKEIYEMNTDAKYFSKKAKKIFEKCDFVLTSGDRSSVLLAQKIGKPVIWLDILFWWWDVIPDYLLNVDMYIQQYSLNNERNIKKYGKKVKNMQIVGPIIDMRYKNLKTKKQLLVAFGGMEAKGWYKIGKDSNYPYTISRLITSFVDTSKYEKVLFVGNEEITRKLNIELGTEKFIFKMMPHNEVVKEMAQSEDILIIPGLETPLEAFAYQKPVMFLPPSNSSQYVQLDEFRERKLAGNSNSIHFADYYKYKNLHGKNLRIIMDIFLKELRMYENDQNAINDTATRITAYLNQSQRNKNRQRVTQNEFMKSLGKNGLNKTVKLIEKFATTRTTIRK</sequence>
<evidence type="ECO:0000313" key="1">
    <source>
        <dbReference type="EMBL" id="KKP44219.1"/>
    </source>
</evidence>
<dbReference type="STRING" id="1618566.UR35_C0010G0011"/>
<reference evidence="1 2" key="1">
    <citation type="journal article" date="2015" name="Nature">
        <title>rRNA introns, odd ribosomes, and small enigmatic genomes across a large radiation of phyla.</title>
        <authorList>
            <person name="Brown C.T."/>
            <person name="Hug L.A."/>
            <person name="Thomas B.C."/>
            <person name="Sharon I."/>
            <person name="Castelle C.J."/>
            <person name="Singh A."/>
            <person name="Wilkins M.J."/>
            <person name="Williams K.H."/>
            <person name="Banfield J.F."/>
        </authorList>
    </citation>
    <scope>NUCLEOTIDE SEQUENCE [LARGE SCALE GENOMIC DNA]</scope>
</reference>
<evidence type="ECO:0000313" key="2">
    <source>
        <dbReference type="Proteomes" id="UP000034778"/>
    </source>
</evidence>
<dbReference type="EMBL" id="LBOW01000010">
    <property type="protein sequence ID" value="KKP44219.1"/>
    <property type="molecule type" value="Genomic_DNA"/>
</dbReference>
<dbReference type="SUPFAM" id="SSF53756">
    <property type="entry name" value="UDP-Glycosyltransferase/glycogen phosphorylase"/>
    <property type="match status" value="1"/>
</dbReference>
<proteinExistence type="predicted"/>
<accession>A0A0F9ZJE1</accession>
<dbReference type="Proteomes" id="UP000034778">
    <property type="component" value="Unassembled WGS sequence"/>
</dbReference>
<dbReference type="AlphaFoldDB" id="A0A0F9ZJE1"/>
<name>A0A0F9ZJE1_9BACT</name>
<gene>
    <name evidence="1" type="ORF">UR35_C0010G0011</name>
</gene>
<organism evidence="1 2">
    <name type="scientific">Candidatus Woesebacteria bacterium GW2011_GWB1_33_22</name>
    <dbReference type="NCBI Taxonomy" id="1618566"/>
    <lineage>
        <taxon>Bacteria</taxon>
        <taxon>Candidatus Woeseibacteriota</taxon>
    </lineage>
</organism>
<protein>
    <submittedName>
        <fullName evidence="1">Uncharacterized protein</fullName>
    </submittedName>
</protein>